<dbReference type="InterPro" id="IPR029055">
    <property type="entry name" value="Ntn_hydrolases_N"/>
</dbReference>
<dbReference type="SUPFAM" id="SSF56235">
    <property type="entry name" value="N-terminal nucleophile aminohydrolases (Ntn hydrolases)"/>
    <property type="match status" value="1"/>
</dbReference>
<dbReference type="GO" id="GO:0051603">
    <property type="term" value="P:proteolysis involved in protein catabolic process"/>
    <property type="evidence" value="ECO:0007669"/>
    <property type="project" value="InterPro"/>
</dbReference>
<protein>
    <submittedName>
        <fullName evidence="3">Proteasome subunit alpha type</fullName>
    </submittedName>
</protein>
<dbReference type="PROSITE" id="PS51475">
    <property type="entry name" value="PROTEASOME_ALPHA_2"/>
    <property type="match status" value="1"/>
</dbReference>
<dbReference type="Gene3D" id="3.60.20.10">
    <property type="entry name" value="Glutamine Phosphoribosylpyrophosphate, subunit 1, domain 1"/>
    <property type="match status" value="1"/>
</dbReference>
<dbReference type="Pfam" id="PF00227">
    <property type="entry name" value="Proteasome"/>
    <property type="match status" value="1"/>
</dbReference>
<name>A0A2P2N5Y6_RHIMU</name>
<evidence type="ECO:0000256" key="2">
    <source>
        <dbReference type="PROSITE-ProRule" id="PRU00808"/>
    </source>
</evidence>
<keyword evidence="1 2" id="KW-0647">Proteasome</keyword>
<comment type="similarity">
    <text evidence="2">Belongs to the peptidase T1A family.</text>
</comment>
<dbReference type="InterPro" id="IPR023332">
    <property type="entry name" value="Proteasome_alpha-type"/>
</dbReference>
<dbReference type="PANTHER" id="PTHR11599">
    <property type="entry name" value="PROTEASOME SUBUNIT ALPHA/BETA"/>
    <property type="match status" value="1"/>
</dbReference>
<accession>A0A2P2N5Y6</accession>
<sequence>MPVEQLVQSRCDTKQGYAQFGGLHPFGVSFLFAGWDKNFGFQLYTSDPSGNYSDWKAASIGANNQAAQSMLKQDYKDDISREGAVQMALKVLSKTMDNTSLTPDKLELAEVFLLPSGKVKYQVCSPESLNKLLVMHGIT</sequence>
<dbReference type="AlphaFoldDB" id="A0A2P2N5Y6"/>
<evidence type="ECO:0000313" key="3">
    <source>
        <dbReference type="EMBL" id="MBX37865.1"/>
    </source>
</evidence>
<dbReference type="GO" id="GO:0019773">
    <property type="term" value="C:proteasome core complex, alpha-subunit complex"/>
    <property type="evidence" value="ECO:0007669"/>
    <property type="project" value="UniProtKB-UniRule"/>
</dbReference>
<proteinExistence type="inferred from homology"/>
<organism evidence="3">
    <name type="scientific">Rhizophora mucronata</name>
    <name type="common">Asiatic mangrove</name>
    <dbReference type="NCBI Taxonomy" id="61149"/>
    <lineage>
        <taxon>Eukaryota</taxon>
        <taxon>Viridiplantae</taxon>
        <taxon>Streptophyta</taxon>
        <taxon>Embryophyta</taxon>
        <taxon>Tracheophyta</taxon>
        <taxon>Spermatophyta</taxon>
        <taxon>Magnoliopsida</taxon>
        <taxon>eudicotyledons</taxon>
        <taxon>Gunneridae</taxon>
        <taxon>Pentapetalae</taxon>
        <taxon>rosids</taxon>
        <taxon>fabids</taxon>
        <taxon>Malpighiales</taxon>
        <taxon>Rhizophoraceae</taxon>
        <taxon>Rhizophora</taxon>
    </lineage>
</organism>
<dbReference type="InterPro" id="IPR001353">
    <property type="entry name" value="Proteasome_sua/b"/>
</dbReference>
<reference evidence="3" key="1">
    <citation type="submission" date="2018-02" db="EMBL/GenBank/DDBJ databases">
        <title>Rhizophora mucronata_Transcriptome.</title>
        <authorList>
            <person name="Meera S.P."/>
            <person name="Sreeshan A."/>
            <person name="Augustine A."/>
        </authorList>
    </citation>
    <scope>NUCLEOTIDE SEQUENCE</scope>
    <source>
        <tissue evidence="3">Leaf</tissue>
    </source>
</reference>
<dbReference type="EMBL" id="GGEC01057381">
    <property type="protein sequence ID" value="MBX37865.1"/>
    <property type="molecule type" value="Transcribed_RNA"/>
</dbReference>
<evidence type="ECO:0000256" key="1">
    <source>
        <dbReference type="ARBA" id="ARBA00022942"/>
    </source>
</evidence>
<dbReference type="InterPro" id="IPR050115">
    <property type="entry name" value="Proteasome_alpha"/>
</dbReference>